<keyword evidence="4" id="KW-0813">Transport</keyword>
<evidence type="ECO:0000256" key="12">
    <source>
        <dbReference type="ARBA" id="ARBA00043952"/>
    </source>
</evidence>
<evidence type="ECO:0000256" key="11">
    <source>
        <dbReference type="ARBA" id="ARBA00023157"/>
    </source>
</evidence>
<evidence type="ECO:0000256" key="6">
    <source>
        <dbReference type="ARBA" id="ARBA00022729"/>
    </source>
</evidence>
<feature type="transmembrane region" description="Helical" evidence="13">
    <location>
        <begin position="176"/>
        <end position="195"/>
    </location>
</feature>
<dbReference type="Proteomes" id="UP000215902">
    <property type="component" value="Unassembled WGS sequence"/>
</dbReference>
<evidence type="ECO:0000256" key="3">
    <source>
        <dbReference type="ARBA" id="ARBA00009561"/>
    </source>
</evidence>
<keyword evidence="9 13" id="KW-1133">Transmembrane helix</keyword>
<accession>A0A267E531</accession>
<evidence type="ECO:0000313" key="16">
    <source>
        <dbReference type="Proteomes" id="UP000215902"/>
    </source>
</evidence>
<protein>
    <recommendedName>
        <fullName evidence="17">Magnesium transporter protein 1</fullName>
    </recommendedName>
</protein>
<reference evidence="15 16" key="1">
    <citation type="submission" date="2017-06" db="EMBL/GenBank/DDBJ databases">
        <title>A platform for efficient transgenesis in Macrostomum lignano, a flatworm model organism for stem cell research.</title>
        <authorList>
            <person name="Berezikov E."/>
        </authorList>
    </citation>
    <scope>NUCLEOTIDE SEQUENCE [LARGE SCALE GENOMIC DNA]</scope>
    <source>
        <strain evidence="15">DV1</strain>
        <tissue evidence="15">Whole organism</tissue>
    </source>
</reference>
<evidence type="ECO:0000256" key="9">
    <source>
        <dbReference type="ARBA" id="ARBA00022989"/>
    </source>
</evidence>
<comment type="function">
    <text evidence="1">Subunit of the oligosaccharyl transferase (OST) complex that catalyzes the initial transfer of a defined glycan (Glc(3)Man(9)GlcNAc(2) in eukaryotes) from the lipid carrier dolichol-pyrophosphate to an asparagine residue within an Asn-X-Ser/Thr consensus motif in nascent polypeptide chains, the first step in protein N-glycosylation. N-glycosylation occurs cotranslationally and the complex associates with the Sec61 complex at the channel-forming translocon complex that mediates protein translocation across the endoplasmic reticulum (ER). All subunits are required for a maximal enzyme activity.</text>
</comment>
<feature type="signal peptide" evidence="14">
    <location>
        <begin position="1"/>
        <end position="19"/>
    </location>
</feature>
<evidence type="ECO:0000256" key="8">
    <source>
        <dbReference type="ARBA" id="ARBA00022842"/>
    </source>
</evidence>
<name>A0A267E531_9PLAT</name>
<dbReference type="AlphaFoldDB" id="A0A267E531"/>
<comment type="pathway">
    <text evidence="12">Protein modification.</text>
</comment>
<dbReference type="EMBL" id="NIVC01002591">
    <property type="protein sequence ID" value="PAA56670.1"/>
    <property type="molecule type" value="Genomic_DNA"/>
</dbReference>
<feature type="chain" id="PRO_5012854211" description="Magnesium transporter protein 1" evidence="14">
    <location>
        <begin position="20"/>
        <end position="326"/>
    </location>
</feature>
<keyword evidence="16" id="KW-1185">Reference proteome</keyword>
<dbReference type="PANTHER" id="PTHR12692">
    <property type="entry name" value="DOLICHYL-DIPHOSPHOOLIGOSACCHARIDE--PROTEIN GLYCOSYLTRANSFERASE-RELATED"/>
    <property type="match status" value="1"/>
</dbReference>
<dbReference type="Gene3D" id="3.40.30.10">
    <property type="entry name" value="Glutaredoxin"/>
    <property type="match status" value="1"/>
</dbReference>
<dbReference type="InterPro" id="IPR021149">
    <property type="entry name" value="OligosaccharylTrfase_OST3/OST6"/>
</dbReference>
<evidence type="ECO:0000256" key="2">
    <source>
        <dbReference type="ARBA" id="ARBA00004477"/>
    </source>
</evidence>
<keyword evidence="5 13" id="KW-0812">Transmembrane</keyword>
<evidence type="ECO:0000256" key="14">
    <source>
        <dbReference type="SAM" id="SignalP"/>
    </source>
</evidence>
<comment type="similarity">
    <text evidence="3">Belongs to the OST3/OST6 family.</text>
</comment>
<evidence type="ECO:0000313" key="15">
    <source>
        <dbReference type="EMBL" id="PAA56670.1"/>
    </source>
</evidence>
<dbReference type="STRING" id="282301.A0A267E531"/>
<dbReference type="OrthoDB" id="67566at2759"/>
<keyword evidence="11" id="KW-1015">Disulfide bond</keyword>
<evidence type="ECO:0000256" key="13">
    <source>
        <dbReference type="SAM" id="Phobius"/>
    </source>
</evidence>
<gene>
    <name evidence="15" type="ORF">BOX15_Mlig028467g1</name>
</gene>
<proteinExistence type="inferred from homology"/>
<dbReference type="InterPro" id="IPR036249">
    <property type="entry name" value="Thioredoxin-like_sf"/>
</dbReference>
<feature type="transmembrane region" description="Helical" evidence="13">
    <location>
        <begin position="292"/>
        <end position="312"/>
    </location>
</feature>
<evidence type="ECO:0000256" key="4">
    <source>
        <dbReference type="ARBA" id="ARBA00022448"/>
    </source>
</evidence>
<comment type="subcellular location">
    <subcellularLocation>
        <location evidence="2">Endoplasmic reticulum membrane</location>
        <topology evidence="2">Multi-pass membrane protein</topology>
    </subcellularLocation>
</comment>
<keyword evidence="10 13" id="KW-0472">Membrane</keyword>
<feature type="transmembrane region" description="Helical" evidence="13">
    <location>
        <begin position="207"/>
        <end position="226"/>
    </location>
</feature>
<comment type="caution">
    <text evidence="15">The sequence shown here is derived from an EMBL/GenBank/DDBJ whole genome shotgun (WGS) entry which is preliminary data.</text>
</comment>
<dbReference type="FunFam" id="3.40.30.10:FF:000009">
    <property type="entry name" value="Tumor suppressor candidate 3"/>
    <property type="match status" value="1"/>
</dbReference>
<organism evidence="15 16">
    <name type="scientific">Macrostomum lignano</name>
    <dbReference type="NCBI Taxonomy" id="282301"/>
    <lineage>
        <taxon>Eukaryota</taxon>
        <taxon>Metazoa</taxon>
        <taxon>Spiralia</taxon>
        <taxon>Lophotrochozoa</taxon>
        <taxon>Platyhelminthes</taxon>
        <taxon>Rhabditophora</taxon>
        <taxon>Macrostomorpha</taxon>
        <taxon>Macrostomida</taxon>
        <taxon>Macrostomidae</taxon>
        <taxon>Macrostomum</taxon>
    </lineage>
</organism>
<evidence type="ECO:0000256" key="10">
    <source>
        <dbReference type="ARBA" id="ARBA00023136"/>
    </source>
</evidence>
<sequence>MKFVFYWTFFYLVIGITSADPAKDQVLSQRVQQLIDWSSRKSVIRLNSDKFRQYVRGPPKNYSVIVMLTALSPSRGCQVCKYAHEEFTIVANSWRYAQSWTSSLFFAMVDFDEGSDVFSMLKQNSAPVFIHFPAKGQPKKGDVMDIHRIGFQAEVMARWITERTDIQIRVFRPPNYSWTLVLGILMSMAVGVLYLKRSSLDFIYNKKSWGICTTTIIFAMISGQMWNHIRGPPFLHKHPNSANFMYIYPGADFQFIAETFIIYIMYAAIVGSVVLLNEAHLSSKIDASKRKVIALSGIGIFAIFFSFLLSIFRSKYNGYPYSFMFR</sequence>
<dbReference type="GO" id="GO:0018279">
    <property type="term" value="P:protein N-linked glycosylation via asparagine"/>
    <property type="evidence" value="ECO:0007669"/>
    <property type="project" value="TreeGrafter"/>
</dbReference>
<dbReference type="PANTHER" id="PTHR12692:SF0">
    <property type="entry name" value="GH11935P"/>
    <property type="match status" value="1"/>
</dbReference>
<dbReference type="GO" id="GO:0008250">
    <property type="term" value="C:oligosaccharyltransferase complex"/>
    <property type="evidence" value="ECO:0007669"/>
    <property type="project" value="TreeGrafter"/>
</dbReference>
<keyword evidence="6 14" id="KW-0732">Signal</keyword>
<keyword evidence="8" id="KW-0460">Magnesium</keyword>
<dbReference type="SUPFAM" id="SSF52833">
    <property type="entry name" value="Thioredoxin-like"/>
    <property type="match status" value="1"/>
</dbReference>
<evidence type="ECO:0000256" key="5">
    <source>
        <dbReference type="ARBA" id="ARBA00022692"/>
    </source>
</evidence>
<evidence type="ECO:0000256" key="1">
    <source>
        <dbReference type="ARBA" id="ARBA00002791"/>
    </source>
</evidence>
<keyword evidence="7" id="KW-0256">Endoplasmic reticulum</keyword>
<dbReference type="Pfam" id="PF04756">
    <property type="entry name" value="OST3_OST6"/>
    <property type="match status" value="1"/>
</dbReference>
<evidence type="ECO:0000256" key="7">
    <source>
        <dbReference type="ARBA" id="ARBA00022824"/>
    </source>
</evidence>
<dbReference type="GO" id="GO:0015693">
    <property type="term" value="P:magnesium ion transport"/>
    <property type="evidence" value="ECO:0007669"/>
    <property type="project" value="UniProtKB-ARBA"/>
</dbReference>
<feature type="transmembrane region" description="Helical" evidence="13">
    <location>
        <begin position="260"/>
        <end position="280"/>
    </location>
</feature>
<evidence type="ECO:0008006" key="17">
    <source>
        <dbReference type="Google" id="ProtNLM"/>
    </source>
</evidence>